<feature type="signal peptide" evidence="1">
    <location>
        <begin position="1"/>
        <end position="22"/>
    </location>
</feature>
<proteinExistence type="predicted"/>
<keyword evidence="1" id="KW-0732">Signal</keyword>
<accession>A0A7X8SKP4</accession>
<evidence type="ECO:0000313" key="3">
    <source>
        <dbReference type="Proteomes" id="UP000585050"/>
    </source>
</evidence>
<sequence length="133" mass="15741">MKKHLLKNYLFLIIVLFGSVGCQDNDEFQKELVQIYEIETDHIIEEDTTEYLGLNASFSYIDFAYLRVDIKPTDEATQHWNSTFIYDDLTEYEFHGQYSIPKDASGEYEIILYLSDKNGYQTQLSQTFRLEEH</sequence>
<dbReference type="RefSeq" id="WP_168882727.1">
    <property type="nucleotide sequence ID" value="NZ_JABAIL010000003.1"/>
</dbReference>
<comment type="caution">
    <text evidence="2">The sequence shown here is derived from an EMBL/GenBank/DDBJ whole genome shotgun (WGS) entry which is preliminary data.</text>
</comment>
<reference evidence="2 3" key="1">
    <citation type="submission" date="2020-04" db="EMBL/GenBank/DDBJ databases">
        <title>Flammeovirga sp. SR4, a novel species isolated from seawater.</title>
        <authorList>
            <person name="Wang X."/>
        </authorList>
    </citation>
    <scope>NUCLEOTIDE SEQUENCE [LARGE SCALE GENOMIC DNA]</scope>
    <source>
        <strain evidence="2 3">SR4</strain>
    </source>
</reference>
<feature type="chain" id="PRO_5031066504" evidence="1">
    <location>
        <begin position="23"/>
        <end position="133"/>
    </location>
</feature>
<dbReference type="AlphaFoldDB" id="A0A7X8SKP4"/>
<dbReference type="Proteomes" id="UP000585050">
    <property type="component" value="Unassembled WGS sequence"/>
</dbReference>
<dbReference type="PROSITE" id="PS51257">
    <property type="entry name" value="PROKAR_LIPOPROTEIN"/>
    <property type="match status" value="1"/>
</dbReference>
<evidence type="ECO:0000313" key="2">
    <source>
        <dbReference type="EMBL" id="NLR92021.1"/>
    </source>
</evidence>
<dbReference type="InterPro" id="IPR027829">
    <property type="entry name" value="DUF4625"/>
</dbReference>
<dbReference type="EMBL" id="JABAIL010000003">
    <property type="protein sequence ID" value="NLR92021.1"/>
    <property type="molecule type" value="Genomic_DNA"/>
</dbReference>
<organism evidence="2 3">
    <name type="scientific">Flammeovirga agarivorans</name>
    <dbReference type="NCBI Taxonomy" id="2726742"/>
    <lineage>
        <taxon>Bacteria</taxon>
        <taxon>Pseudomonadati</taxon>
        <taxon>Bacteroidota</taxon>
        <taxon>Cytophagia</taxon>
        <taxon>Cytophagales</taxon>
        <taxon>Flammeovirgaceae</taxon>
        <taxon>Flammeovirga</taxon>
    </lineage>
</organism>
<dbReference type="Pfam" id="PF15418">
    <property type="entry name" value="DUF4625"/>
    <property type="match status" value="1"/>
</dbReference>
<name>A0A7X8SKP4_9BACT</name>
<protein>
    <submittedName>
        <fullName evidence="2">DUF4625 domain-containing protein</fullName>
    </submittedName>
</protein>
<keyword evidence="3" id="KW-1185">Reference proteome</keyword>
<evidence type="ECO:0000256" key="1">
    <source>
        <dbReference type="SAM" id="SignalP"/>
    </source>
</evidence>
<gene>
    <name evidence="2" type="ORF">HGP29_12420</name>
</gene>